<dbReference type="PANTHER" id="PTHR43289">
    <property type="entry name" value="MITOGEN-ACTIVATED PROTEIN KINASE KINASE KINASE 20-RELATED"/>
    <property type="match status" value="1"/>
</dbReference>
<dbReference type="PROSITE" id="PS50011">
    <property type="entry name" value="PROTEIN_KINASE_DOM"/>
    <property type="match status" value="1"/>
</dbReference>
<protein>
    <submittedName>
        <fullName evidence="7">Protein kinase</fullName>
    </submittedName>
</protein>
<feature type="compositionally biased region" description="Polar residues" evidence="5">
    <location>
        <begin position="397"/>
        <end position="406"/>
    </location>
</feature>
<dbReference type="CDD" id="cd14014">
    <property type="entry name" value="STKc_PknB_like"/>
    <property type="match status" value="1"/>
</dbReference>
<name>A0A5C4WC30_9ACTN</name>
<dbReference type="PROSITE" id="PS00108">
    <property type="entry name" value="PROTEIN_KINASE_ST"/>
    <property type="match status" value="1"/>
</dbReference>
<dbReference type="Pfam" id="PF00069">
    <property type="entry name" value="Pkinase"/>
    <property type="match status" value="1"/>
</dbReference>
<sequence length="628" mass="64382">MAVGPLRPGDPTAVGEFRVVGRLGQGGQGVVYLAESPDGGRAAVKVMTGGIDRAFARELAAARKVDEFCTARVLVADLDHDPPYVASEYIDGPALSAALSSAGPVRGAALTRLAIGTVTALAAIHRAGVVHRDFKPANVLLGPDGPRVIDFGVSRLVDASATRGTAMGTPPYMSPEQLSESTVGPASDMFAWGSTITFAATGRPPFGSDTFPAVAYRILNGEPDLGDLAEPLRGIVLRCLAKDPARRPTARTVLLELLGESPDLSSSAPSGPAVPGSVASGLGTLPPGASAAHSATGHEPSTPAPVPSPASAGVPGQDTAGPGAVADGRVGRRAVLLGLGSVTVAALATGGVVWWRTSAGARSVPQGPGTTALSATGAGSTTAPPQTGTPSEEAGTPTGQDATPSDSPAAEEPITAPPANGQKLAIAMETAISVRPMADMTFEGGLSQSDFQPTASGRIRFLPDAGYSDGSCDFDMHVTAPGLEPMEVVMRAASSHDLYIDRKRLGVDAEHDGRAYIDMIVAMSAPGVVFALVAHTTGVSRAGRRYSGGLLTQNAPTTIQQQLAGPAGWKLSDLEDTRLSWNLELDAANRPKSFLLSWRVSISGTELASTYATTYKKWREGDRIAAPR</sequence>
<evidence type="ECO:0000259" key="6">
    <source>
        <dbReference type="PROSITE" id="PS50011"/>
    </source>
</evidence>
<keyword evidence="2" id="KW-0547">Nucleotide-binding</keyword>
<proteinExistence type="predicted"/>
<feature type="region of interest" description="Disordered" evidence="5">
    <location>
        <begin position="262"/>
        <end position="326"/>
    </location>
</feature>
<dbReference type="Gene3D" id="3.30.200.20">
    <property type="entry name" value="Phosphorylase Kinase, domain 1"/>
    <property type="match status" value="1"/>
</dbReference>
<keyword evidence="3 7" id="KW-0418">Kinase</keyword>
<keyword evidence="8" id="KW-1185">Reference proteome</keyword>
<evidence type="ECO:0000256" key="3">
    <source>
        <dbReference type="ARBA" id="ARBA00022777"/>
    </source>
</evidence>
<dbReference type="Gene3D" id="1.10.510.10">
    <property type="entry name" value="Transferase(Phosphotransferase) domain 1"/>
    <property type="match status" value="1"/>
</dbReference>
<feature type="compositionally biased region" description="Low complexity" evidence="5">
    <location>
        <begin position="367"/>
        <end position="391"/>
    </location>
</feature>
<feature type="domain" description="Protein kinase" evidence="6">
    <location>
        <begin position="17"/>
        <end position="264"/>
    </location>
</feature>
<feature type="compositionally biased region" description="Low complexity" evidence="5">
    <location>
        <begin position="408"/>
        <end position="419"/>
    </location>
</feature>
<organism evidence="7 8">
    <name type="scientific">Nonomuraea phyllanthi</name>
    <dbReference type="NCBI Taxonomy" id="2219224"/>
    <lineage>
        <taxon>Bacteria</taxon>
        <taxon>Bacillati</taxon>
        <taxon>Actinomycetota</taxon>
        <taxon>Actinomycetes</taxon>
        <taxon>Streptosporangiales</taxon>
        <taxon>Streptosporangiaceae</taxon>
        <taxon>Nonomuraea</taxon>
    </lineage>
</organism>
<gene>
    <name evidence="7" type="ORF">FH608_023115</name>
</gene>
<evidence type="ECO:0000256" key="4">
    <source>
        <dbReference type="ARBA" id="ARBA00022840"/>
    </source>
</evidence>
<accession>A0A5C4WC30</accession>
<dbReference type="InterPro" id="IPR008271">
    <property type="entry name" value="Ser/Thr_kinase_AS"/>
</dbReference>
<feature type="compositionally biased region" description="Low complexity" evidence="5">
    <location>
        <begin position="265"/>
        <end position="281"/>
    </location>
</feature>
<dbReference type="Proteomes" id="UP000312512">
    <property type="component" value="Unassembled WGS sequence"/>
</dbReference>
<dbReference type="AlphaFoldDB" id="A0A5C4WC30"/>
<dbReference type="InterPro" id="IPR000719">
    <property type="entry name" value="Prot_kinase_dom"/>
</dbReference>
<evidence type="ECO:0000256" key="5">
    <source>
        <dbReference type="SAM" id="MobiDB-lite"/>
    </source>
</evidence>
<dbReference type="EMBL" id="VDLX02000008">
    <property type="protein sequence ID" value="KAB8193192.1"/>
    <property type="molecule type" value="Genomic_DNA"/>
</dbReference>
<reference evidence="7 8" key="1">
    <citation type="submission" date="2019-10" db="EMBL/GenBank/DDBJ databases">
        <title>Nonomuraea sp. nov., isolated from Phyllanthus amarus.</title>
        <authorList>
            <person name="Klykleung N."/>
            <person name="Tanasupawat S."/>
        </authorList>
    </citation>
    <scope>NUCLEOTIDE SEQUENCE [LARGE SCALE GENOMIC DNA]</scope>
    <source>
        <strain evidence="7 8">PA1-10</strain>
    </source>
</reference>
<feature type="region of interest" description="Disordered" evidence="5">
    <location>
        <begin position="361"/>
        <end position="421"/>
    </location>
</feature>
<dbReference type="InterPro" id="IPR011009">
    <property type="entry name" value="Kinase-like_dom_sf"/>
</dbReference>
<dbReference type="PANTHER" id="PTHR43289:SF34">
    <property type="entry name" value="SERINE_THREONINE-PROTEIN KINASE YBDM-RELATED"/>
    <property type="match status" value="1"/>
</dbReference>
<dbReference type="RefSeq" id="WP_139632647.1">
    <property type="nucleotide sequence ID" value="NZ_VDLX02000008.1"/>
</dbReference>
<dbReference type="GO" id="GO:0005524">
    <property type="term" value="F:ATP binding"/>
    <property type="evidence" value="ECO:0007669"/>
    <property type="project" value="UniProtKB-KW"/>
</dbReference>
<evidence type="ECO:0000313" key="7">
    <source>
        <dbReference type="EMBL" id="KAB8193192.1"/>
    </source>
</evidence>
<evidence type="ECO:0000256" key="1">
    <source>
        <dbReference type="ARBA" id="ARBA00022679"/>
    </source>
</evidence>
<evidence type="ECO:0000256" key="2">
    <source>
        <dbReference type="ARBA" id="ARBA00022741"/>
    </source>
</evidence>
<keyword evidence="1" id="KW-0808">Transferase</keyword>
<evidence type="ECO:0000313" key="8">
    <source>
        <dbReference type="Proteomes" id="UP000312512"/>
    </source>
</evidence>
<dbReference type="SUPFAM" id="SSF56112">
    <property type="entry name" value="Protein kinase-like (PK-like)"/>
    <property type="match status" value="1"/>
</dbReference>
<comment type="caution">
    <text evidence="7">The sequence shown here is derived from an EMBL/GenBank/DDBJ whole genome shotgun (WGS) entry which is preliminary data.</text>
</comment>
<dbReference type="GO" id="GO:0004674">
    <property type="term" value="F:protein serine/threonine kinase activity"/>
    <property type="evidence" value="ECO:0007669"/>
    <property type="project" value="TreeGrafter"/>
</dbReference>
<dbReference type="OrthoDB" id="3915799at2"/>
<keyword evidence="4" id="KW-0067">ATP-binding</keyword>